<gene>
    <name evidence="1" type="ORF">SAMN05444267_104330</name>
</gene>
<dbReference type="Proteomes" id="UP000184364">
    <property type="component" value="Unassembled WGS sequence"/>
</dbReference>
<sequence length="85" mass="9947">MNEQSLIEKVIDYLKDNDISFQENTVEYCGIKKNVMIKEKTKDMHFVGFCIPTETGYTQTSFIFIDIISNKIELLLTPQYMREIG</sequence>
<dbReference type="AlphaFoldDB" id="A0A1M7I1U4"/>
<dbReference type="STRING" id="1302687.SAMN05444267_104330"/>
<name>A0A1M7I1U4_9FLAO</name>
<keyword evidence="2" id="KW-1185">Reference proteome</keyword>
<dbReference type="EMBL" id="FRAV01000043">
    <property type="protein sequence ID" value="SHM34367.1"/>
    <property type="molecule type" value="Genomic_DNA"/>
</dbReference>
<evidence type="ECO:0000313" key="2">
    <source>
        <dbReference type="Proteomes" id="UP000184364"/>
    </source>
</evidence>
<accession>A0A1M7I1U4</accession>
<dbReference type="OrthoDB" id="1444620at2"/>
<evidence type="ECO:0000313" key="1">
    <source>
        <dbReference type="EMBL" id="SHM34367.1"/>
    </source>
</evidence>
<reference evidence="2" key="1">
    <citation type="submission" date="2016-11" db="EMBL/GenBank/DDBJ databases">
        <authorList>
            <person name="Varghese N."/>
            <person name="Submissions S."/>
        </authorList>
    </citation>
    <scope>NUCLEOTIDE SEQUENCE [LARGE SCALE GENOMIC DNA]</scope>
    <source>
        <strain evidence="2">DSM 26899</strain>
    </source>
</reference>
<dbReference type="RefSeq" id="WP_073296875.1">
    <property type="nucleotide sequence ID" value="NZ_FRAV01000043.1"/>
</dbReference>
<protein>
    <submittedName>
        <fullName evidence="1">Uncharacterized protein</fullName>
    </submittedName>
</protein>
<proteinExistence type="predicted"/>
<organism evidence="1 2">
    <name type="scientific">Chryseobacterium polytrichastri</name>
    <dbReference type="NCBI Taxonomy" id="1302687"/>
    <lineage>
        <taxon>Bacteria</taxon>
        <taxon>Pseudomonadati</taxon>
        <taxon>Bacteroidota</taxon>
        <taxon>Flavobacteriia</taxon>
        <taxon>Flavobacteriales</taxon>
        <taxon>Weeksellaceae</taxon>
        <taxon>Chryseobacterium group</taxon>
        <taxon>Chryseobacterium</taxon>
    </lineage>
</organism>